<dbReference type="GO" id="GO:0008270">
    <property type="term" value="F:zinc ion binding"/>
    <property type="evidence" value="ECO:0007669"/>
    <property type="project" value="UniProtKB-KW"/>
</dbReference>
<evidence type="ECO:0000259" key="3">
    <source>
        <dbReference type="PROSITE" id="PS50158"/>
    </source>
</evidence>
<dbReference type="PANTHER" id="PTHR31286">
    <property type="entry name" value="GLYCINE-RICH CELL WALL STRUCTURAL PROTEIN 1.8-LIKE"/>
    <property type="match status" value="1"/>
</dbReference>
<feature type="region of interest" description="Disordered" evidence="2">
    <location>
        <begin position="360"/>
        <end position="394"/>
    </location>
</feature>
<dbReference type="SUPFAM" id="SSF57756">
    <property type="entry name" value="Retrovirus zinc finger-like domains"/>
    <property type="match status" value="1"/>
</dbReference>
<evidence type="ECO:0000256" key="1">
    <source>
        <dbReference type="PROSITE-ProRule" id="PRU00047"/>
    </source>
</evidence>
<reference evidence="4 5" key="1">
    <citation type="journal article" date="2019" name="Genome Biol. Evol.">
        <title>Insights into the evolution of the New World diploid cottons (Gossypium, subgenus Houzingenia) based on genome sequencing.</title>
        <authorList>
            <person name="Grover C.E."/>
            <person name="Arick M.A. 2nd"/>
            <person name="Thrash A."/>
            <person name="Conover J.L."/>
            <person name="Sanders W.S."/>
            <person name="Peterson D.G."/>
            <person name="Frelichowski J.E."/>
            <person name="Scheffler J.A."/>
            <person name="Scheffler B.E."/>
            <person name="Wendel J.F."/>
        </authorList>
    </citation>
    <scope>NUCLEOTIDE SEQUENCE [LARGE SCALE GENOMIC DNA]</scope>
    <source>
        <strain evidence="4">5</strain>
        <tissue evidence="4">Leaf</tissue>
    </source>
</reference>
<feature type="domain" description="CCHC-type" evidence="3">
    <location>
        <begin position="249"/>
        <end position="263"/>
    </location>
</feature>
<dbReference type="InterPro" id="IPR001878">
    <property type="entry name" value="Znf_CCHC"/>
</dbReference>
<dbReference type="AlphaFoldDB" id="A0A7J9B801"/>
<keyword evidence="1" id="KW-0862">Zinc</keyword>
<accession>A0A7J9B801</accession>
<feature type="compositionally biased region" description="Low complexity" evidence="2">
    <location>
        <begin position="381"/>
        <end position="393"/>
    </location>
</feature>
<protein>
    <recommendedName>
        <fullName evidence="3">CCHC-type domain-containing protein</fullName>
    </recommendedName>
</protein>
<dbReference type="InterPro" id="IPR040256">
    <property type="entry name" value="At4g02000-like"/>
</dbReference>
<dbReference type="InterPro" id="IPR025836">
    <property type="entry name" value="Zn_knuckle_CX2CX4HX4C"/>
</dbReference>
<dbReference type="InterPro" id="IPR036875">
    <property type="entry name" value="Znf_CCHC_sf"/>
</dbReference>
<evidence type="ECO:0000313" key="4">
    <source>
        <dbReference type="EMBL" id="MBA0732312.1"/>
    </source>
</evidence>
<name>A0A7J9B801_GOSGO</name>
<evidence type="ECO:0000313" key="5">
    <source>
        <dbReference type="Proteomes" id="UP000593579"/>
    </source>
</evidence>
<sequence length="544" mass="61118">MSSLCENSDFEKSITKEFIPKKVRFRGKDVGTNNNMLIDSSSERPISWKDMLVGQLSKDTFNDLEGKDYLDILDGDIQKTFVNGVPSISFSDRIHKILIQGMENTVILKLLGHNIGFSVLQNKLYNLWRPSAALHMMDIENGPWIIFGQYLTVQPWTLAFDPTQAYPSVVMAWIRFPGLPGYLYNHKIITKIGETVGKVAKLDMNTDSRTRGRFARLAVYVDLEKPLVSHILINGRKQNVEYESLSTICFHCGRYGHVENSCPFKISEIPSEKENAPSKMSSEIQNTIKVGAEKEYGNFRPWMIVEKKSRQKIRENVQNSFNNQQIEKEGSRFRVLNNKDLYKEDFEGFLPDTRRYKGKEISHGNSMGKDSATFYNLNGRPNSEPSKSSSSLKENLHNIEKSVSSLGIRVIPAGQAQGVLDLSNPDLVAHHSSVANGRDSRSFTVVEMQTTPDDGMGLGLEGESSKNRPVFEDTRQDSIFVSLDVGNLDSGRHLAVSKLLHGSNARFKISRVQRTPLKESIEHLADSISTFVTSNLGVVTSVET</sequence>
<dbReference type="PANTHER" id="PTHR31286:SF173">
    <property type="entry name" value="DUF4283 DOMAIN-CONTAINING PROTEIN"/>
    <property type="match status" value="1"/>
</dbReference>
<evidence type="ECO:0000256" key="2">
    <source>
        <dbReference type="SAM" id="MobiDB-lite"/>
    </source>
</evidence>
<feature type="non-terminal residue" evidence="4">
    <location>
        <position position="1"/>
    </location>
</feature>
<dbReference type="PROSITE" id="PS50158">
    <property type="entry name" value="ZF_CCHC"/>
    <property type="match status" value="1"/>
</dbReference>
<keyword evidence="1" id="KW-0863">Zinc-finger</keyword>
<dbReference type="OrthoDB" id="998773at2759"/>
<gene>
    <name evidence="4" type="ORF">Gogos_016411</name>
</gene>
<organism evidence="4 5">
    <name type="scientific">Gossypium gossypioides</name>
    <name type="common">Mexican cotton</name>
    <name type="synonym">Selera gossypioides</name>
    <dbReference type="NCBI Taxonomy" id="34282"/>
    <lineage>
        <taxon>Eukaryota</taxon>
        <taxon>Viridiplantae</taxon>
        <taxon>Streptophyta</taxon>
        <taxon>Embryophyta</taxon>
        <taxon>Tracheophyta</taxon>
        <taxon>Spermatophyta</taxon>
        <taxon>Magnoliopsida</taxon>
        <taxon>eudicotyledons</taxon>
        <taxon>Gunneridae</taxon>
        <taxon>Pentapetalae</taxon>
        <taxon>rosids</taxon>
        <taxon>malvids</taxon>
        <taxon>Malvales</taxon>
        <taxon>Malvaceae</taxon>
        <taxon>Malvoideae</taxon>
        <taxon>Gossypium</taxon>
    </lineage>
</organism>
<dbReference type="EMBL" id="JABEZY010000001">
    <property type="protein sequence ID" value="MBA0732312.1"/>
    <property type="molecule type" value="Genomic_DNA"/>
</dbReference>
<keyword evidence="5" id="KW-1185">Reference proteome</keyword>
<dbReference type="Pfam" id="PF14392">
    <property type="entry name" value="zf-CCHC_4"/>
    <property type="match status" value="1"/>
</dbReference>
<dbReference type="GO" id="GO:0003676">
    <property type="term" value="F:nucleic acid binding"/>
    <property type="evidence" value="ECO:0007669"/>
    <property type="project" value="InterPro"/>
</dbReference>
<comment type="caution">
    <text evidence="4">The sequence shown here is derived from an EMBL/GenBank/DDBJ whole genome shotgun (WGS) entry which is preliminary data.</text>
</comment>
<proteinExistence type="predicted"/>
<dbReference type="Proteomes" id="UP000593579">
    <property type="component" value="Unassembled WGS sequence"/>
</dbReference>
<keyword evidence="1" id="KW-0479">Metal-binding</keyword>